<dbReference type="InterPro" id="IPR025637">
    <property type="entry name" value="DUF4333"/>
</dbReference>
<evidence type="ECO:0000256" key="1">
    <source>
        <dbReference type="SAM" id="MobiDB-lite"/>
    </source>
</evidence>
<dbReference type="Pfam" id="PF14230">
    <property type="entry name" value="DUF4333"/>
    <property type="match status" value="1"/>
</dbReference>
<evidence type="ECO:0000256" key="2">
    <source>
        <dbReference type="SAM" id="Phobius"/>
    </source>
</evidence>
<evidence type="ECO:0000313" key="5">
    <source>
        <dbReference type="Proteomes" id="UP001385809"/>
    </source>
</evidence>
<keyword evidence="5" id="KW-1185">Reference proteome</keyword>
<evidence type="ECO:0000313" key="4">
    <source>
        <dbReference type="EMBL" id="MEJ2869823.1"/>
    </source>
</evidence>
<gene>
    <name evidence="4" type="ORF">WCD74_18795</name>
</gene>
<reference evidence="4 5" key="1">
    <citation type="submission" date="2024-03" db="EMBL/GenBank/DDBJ databases">
        <title>Actinomycetospora sp. OC33-EN08, a novel actinomycete isolated from wild orchid (Aerides multiflora).</title>
        <authorList>
            <person name="Suriyachadkun C."/>
        </authorList>
    </citation>
    <scope>NUCLEOTIDE SEQUENCE [LARGE SCALE GENOMIC DNA]</scope>
    <source>
        <strain evidence="4 5">OC33-EN08</strain>
    </source>
</reference>
<feature type="domain" description="DUF4333" evidence="3">
    <location>
        <begin position="58"/>
        <end position="124"/>
    </location>
</feature>
<organism evidence="4 5">
    <name type="scientific">Actinomycetospora aurantiaca</name>
    <dbReference type="NCBI Taxonomy" id="3129233"/>
    <lineage>
        <taxon>Bacteria</taxon>
        <taxon>Bacillati</taxon>
        <taxon>Actinomycetota</taxon>
        <taxon>Actinomycetes</taxon>
        <taxon>Pseudonocardiales</taxon>
        <taxon>Pseudonocardiaceae</taxon>
        <taxon>Actinomycetospora</taxon>
    </lineage>
</organism>
<feature type="region of interest" description="Disordered" evidence="1">
    <location>
        <begin position="1"/>
        <end position="32"/>
    </location>
</feature>
<accession>A0ABU8MR77</accession>
<dbReference type="RefSeq" id="WP_337696400.1">
    <property type="nucleotide sequence ID" value="NZ_JBBEGN010000009.1"/>
</dbReference>
<dbReference type="EMBL" id="JBBEGN010000009">
    <property type="protein sequence ID" value="MEJ2869823.1"/>
    <property type="molecule type" value="Genomic_DNA"/>
</dbReference>
<sequence length="135" mass="13588">MTASVTPEPAAPINGVTPGPGPSEAPPPKKSKAGPIAVLVLSIVGVLFSLIQFVGGVGALAGDLFGPGVVESSTVQGEIQSRIVGGVAMCSQDLRAEVGATITCSVLGGPERYDVRATVTAVDGDDVRYDLEQVD</sequence>
<proteinExistence type="predicted"/>
<keyword evidence="2" id="KW-0472">Membrane</keyword>
<keyword evidence="2" id="KW-1133">Transmembrane helix</keyword>
<feature type="transmembrane region" description="Helical" evidence="2">
    <location>
        <begin position="36"/>
        <end position="61"/>
    </location>
</feature>
<protein>
    <submittedName>
        <fullName evidence="4">DUF4333 domain-containing protein</fullName>
    </submittedName>
</protein>
<evidence type="ECO:0000259" key="3">
    <source>
        <dbReference type="Pfam" id="PF14230"/>
    </source>
</evidence>
<dbReference type="Proteomes" id="UP001385809">
    <property type="component" value="Unassembled WGS sequence"/>
</dbReference>
<name>A0ABU8MR77_9PSEU</name>
<comment type="caution">
    <text evidence="4">The sequence shown here is derived from an EMBL/GenBank/DDBJ whole genome shotgun (WGS) entry which is preliminary data.</text>
</comment>
<keyword evidence="2" id="KW-0812">Transmembrane</keyword>
<feature type="compositionally biased region" description="Pro residues" evidence="1">
    <location>
        <begin position="19"/>
        <end position="28"/>
    </location>
</feature>